<dbReference type="InterPro" id="IPR013083">
    <property type="entry name" value="Znf_RING/FYVE/PHD"/>
</dbReference>
<evidence type="ECO:0000313" key="14">
    <source>
        <dbReference type="EMBL" id="CAI2374677.1"/>
    </source>
</evidence>
<sequence length="278" mass="31386">MFKIFKGCCGKSDVKKSIKRKSKKEGKIRRSMKCSKGKKEENNKAVNCAICLESFDKHKHKFIQAQCDKALEAINEELKREELKGEEQEHEAIAVIYQKNSEDVEEDEENNRLSCQDKFNKNRSLDLYTIKQTDLTQSNDKVLENMETDGVAILVECKHVFHNTCINSWLKQNNTCPICRKEIYPTNDHSFLRAALLELLAINLLNEDSDLQAIQIGFIPDSQPSSSALSPQSSSFDFTPDIPSISSYLSLPSPPSHSTPPSQSFSIDPYSLSSDLSS</sequence>
<evidence type="ECO:0000256" key="2">
    <source>
        <dbReference type="ARBA" id="ARBA00004906"/>
    </source>
</evidence>
<dbReference type="PROSITE" id="PS50089">
    <property type="entry name" value="ZF_RING_2"/>
    <property type="match status" value="1"/>
</dbReference>
<keyword evidence="9" id="KW-0472">Membrane</keyword>
<evidence type="ECO:0000256" key="3">
    <source>
        <dbReference type="ARBA" id="ARBA00022692"/>
    </source>
</evidence>
<keyword evidence="11" id="KW-0175">Coiled coil</keyword>
<evidence type="ECO:0000256" key="4">
    <source>
        <dbReference type="ARBA" id="ARBA00022723"/>
    </source>
</evidence>
<feature type="region of interest" description="Disordered" evidence="12">
    <location>
        <begin position="247"/>
        <end position="278"/>
    </location>
</feature>
<evidence type="ECO:0000256" key="5">
    <source>
        <dbReference type="ARBA" id="ARBA00022771"/>
    </source>
</evidence>
<dbReference type="InterPro" id="IPR001841">
    <property type="entry name" value="Znf_RING"/>
</dbReference>
<dbReference type="Proteomes" id="UP001295684">
    <property type="component" value="Unassembled WGS sequence"/>
</dbReference>
<dbReference type="EMBL" id="CAMPGE010016101">
    <property type="protein sequence ID" value="CAI2374677.1"/>
    <property type="molecule type" value="Genomic_DNA"/>
</dbReference>
<evidence type="ECO:0000313" key="15">
    <source>
        <dbReference type="Proteomes" id="UP001295684"/>
    </source>
</evidence>
<evidence type="ECO:0000256" key="12">
    <source>
        <dbReference type="SAM" id="MobiDB-lite"/>
    </source>
</evidence>
<keyword evidence="7" id="KW-0862">Zinc</keyword>
<dbReference type="InterPro" id="IPR024766">
    <property type="entry name" value="Znf_RING_H2"/>
</dbReference>
<evidence type="ECO:0000256" key="7">
    <source>
        <dbReference type="ARBA" id="ARBA00022833"/>
    </source>
</evidence>
<name>A0AAD2CZD4_EUPCR</name>
<organism evidence="14 15">
    <name type="scientific">Euplotes crassus</name>
    <dbReference type="NCBI Taxonomy" id="5936"/>
    <lineage>
        <taxon>Eukaryota</taxon>
        <taxon>Sar</taxon>
        <taxon>Alveolata</taxon>
        <taxon>Ciliophora</taxon>
        <taxon>Intramacronucleata</taxon>
        <taxon>Spirotrichea</taxon>
        <taxon>Hypotrichia</taxon>
        <taxon>Euplotida</taxon>
        <taxon>Euplotidae</taxon>
        <taxon>Moneuplotes</taxon>
    </lineage>
</organism>
<dbReference type="GO" id="GO:0008270">
    <property type="term" value="F:zinc ion binding"/>
    <property type="evidence" value="ECO:0007669"/>
    <property type="project" value="UniProtKB-KW"/>
</dbReference>
<reference evidence="14" key="1">
    <citation type="submission" date="2023-07" db="EMBL/GenBank/DDBJ databases">
        <authorList>
            <consortium name="AG Swart"/>
            <person name="Singh M."/>
            <person name="Singh A."/>
            <person name="Seah K."/>
            <person name="Emmerich C."/>
        </authorList>
    </citation>
    <scope>NUCLEOTIDE SEQUENCE</scope>
    <source>
        <strain evidence="14">DP1</strain>
    </source>
</reference>
<dbReference type="AlphaFoldDB" id="A0AAD2CZD4"/>
<gene>
    <name evidence="14" type="ORF">ECRASSUSDP1_LOCUS16034</name>
</gene>
<dbReference type="SUPFAM" id="SSF57850">
    <property type="entry name" value="RING/U-box"/>
    <property type="match status" value="1"/>
</dbReference>
<keyword evidence="8" id="KW-1133">Transmembrane helix</keyword>
<dbReference type="PANTHER" id="PTHR46539">
    <property type="entry name" value="E3 UBIQUITIN-PROTEIN LIGASE ATL42"/>
    <property type="match status" value="1"/>
</dbReference>
<evidence type="ECO:0000256" key="10">
    <source>
        <dbReference type="PROSITE-ProRule" id="PRU00175"/>
    </source>
</evidence>
<dbReference type="Pfam" id="PF12678">
    <property type="entry name" value="zf-rbx1"/>
    <property type="match status" value="1"/>
</dbReference>
<keyword evidence="3" id="KW-0812">Transmembrane</keyword>
<keyword evidence="5 10" id="KW-0863">Zinc-finger</keyword>
<evidence type="ECO:0000259" key="13">
    <source>
        <dbReference type="PROSITE" id="PS50089"/>
    </source>
</evidence>
<comment type="caution">
    <text evidence="14">The sequence shown here is derived from an EMBL/GenBank/DDBJ whole genome shotgun (WGS) entry which is preliminary data.</text>
</comment>
<evidence type="ECO:0000256" key="1">
    <source>
        <dbReference type="ARBA" id="ARBA00004370"/>
    </source>
</evidence>
<evidence type="ECO:0000256" key="8">
    <source>
        <dbReference type="ARBA" id="ARBA00022989"/>
    </source>
</evidence>
<protein>
    <recommendedName>
        <fullName evidence="13">RING-type domain-containing protein</fullName>
    </recommendedName>
</protein>
<comment type="subcellular location">
    <subcellularLocation>
        <location evidence="1">Membrane</location>
    </subcellularLocation>
</comment>
<dbReference type="PANTHER" id="PTHR46539:SF1">
    <property type="entry name" value="E3 UBIQUITIN-PROTEIN LIGASE ATL42"/>
    <property type="match status" value="1"/>
</dbReference>
<accession>A0AAD2CZD4</accession>
<proteinExistence type="predicted"/>
<keyword evidence="15" id="KW-1185">Reference proteome</keyword>
<dbReference type="Gene3D" id="3.30.40.10">
    <property type="entry name" value="Zinc/RING finger domain, C3HC4 (zinc finger)"/>
    <property type="match status" value="1"/>
</dbReference>
<keyword evidence="6" id="KW-0833">Ubl conjugation pathway</keyword>
<comment type="pathway">
    <text evidence="2">Protein modification; protein ubiquitination.</text>
</comment>
<evidence type="ECO:0000256" key="6">
    <source>
        <dbReference type="ARBA" id="ARBA00022786"/>
    </source>
</evidence>
<keyword evidence="4" id="KW-0479">Metal-binding</keyword>
<dbReference type="SMART" id="SM00184">
    <property type="entry name" value="RING"/>
    <property type="match status" value="1"/>
</dbReference>
<feature type="domain" description="RING-type" evidence="13">
    <location>
        <begin position="143"/>
        <end position="180"/>
    </location>
</feature>
<dbReference type="GO" id="GO:0016020">
    <property type="term" value="C:membrane"/>
    <property type="evidence" value="ECO:0007669"/>
    <property type="project" value="UniProtKB-SubCell"/>
</dbReference>
<evidence type="ECO:0000256" key="11">
    <source>
        <dbReference type="SAM" id="Coils"/>
    </source>
</evidence>
<evidence type="ECO:0000256" key="9">
    <source>
        <dbReference type="ARBA" id="ARBA00023136"/>
    </source>
</evidence>
<feature type="coiled-coil region" evidence="11">
    <location>
        <begin position="64"/>
        <end position="91"/>
    </location>
</feature>